<evidence type="ECO:0000256" key="1">
    <source>
        <dbReference type="SAM" id="MobiDB-lite"/>
    </source>
</evidence>
<protein>
    <submittedName>
        <fullName evidence="2">Uncharacterized protein</fullName>
    </submittedName>
</protein>
<comment type="caution">
    <text evidence="2">The sequence shown here is derived from an EMBL/GenBank/DDBJ whole genome shotgun (WGS) entry which is preliminary data.</text>
</comment>
<dbReference type="EMBL" id="WKFB01000193">
    <property type="protein sequence ID" value="KAF6732373.1"/>
    <property type="molecule type" value="Genomic_DNA"/>
</dbReference>
<feature type="region of interest" description="Disordered" evidence="1">
    <location>
        <begin position="44"/>
        <end position="84"/>
    </location>
</feature>
<evidence type="ECO:0000313" key="2">
    <source>
        <dbReference type="EMBL" id="KAF6732373.1"/>
    </source>
</evidence>
<reference evidence="2" key="1">
    <citation type="journal article" name="BMC Genomics">
        <title>Long-read sequencing and de novo genome assembly of marine medaka (Oryzias melastigma).</title>
        <authorList>
            <person name="Liang P."/>
            <person name="Saqib H.S.A."/>
            <person name="Ni X."/>
            <person name="Shen Y."/>
        </authorList>
    </citation>
    <scope>NUCLEOTIDE SEQUENCE</scope>
    <source>
        <strain evidence="2">Bigg-433</strain>
    </source>
</reference>
<sequence length="84" mass="9461">MEVVEGRMKVCTDPQFRTVTDMNVLSLPAHEPAFIRRPKNRWKTLDPGFDLRPEAPKPHSPQLTTSQEGPEQGTMGASEVCQQK</sequence>
<name>A0A834CI70_ORYME</name>
<dbReference type="Proteomes" id="UP000646548">
    <property type="component" value="Unassembled WGS sequence"/>
</dbReference>
<proteinExistence type="predicted"/>
<dbReference type="AlphaFoldDB" id="A0A834CI70"/>
<gene>
    <name evidence="2" type="ORF">FQA47_017851</name>
</gene>
<accession>A0A834CI70</accession>
<organism evidence="2 3">
    <name type="scientific">Oryzias melastigma</name>
    <name type="common">Marine medaka</name>
    <dbReference type="NCBI Taxonomy" id="30732"/>
    <lineage>
        <taxon>Eukaryota</taxon>
        <taxon>Metazoa</taxon>
        <taxon>Chordata</taxon>
        <taxon>Craniata</taxon>
        <taxon>Vertebrata</taxon>
        <taxon>Euteleostomi</taxon>
        <taxon>Actinopterygii</taxon>
        <taxon>Neopterygii</taxon>
        <taxon>Teleostei</taxon>
        <taxon>Neoteleostei</taxon>
        <taxon>Acanthomorphata</taxon>
        <taxon>Ovalentaria</taxon>
        <taxon>Atherinomorphae</taxon>
        <taxon>Beloniformes</taxon>
        <taxon>Adrianichthyidae</taxon>
        <taxon>Oryziinae</taxon>
        <taxon>Oryzias</taxon>
    </lineage>
</organism>
<evidence type="ECO:0000313" key="3">
    <source>
        <dbReference type="Proteomes" id="UP000646548"/>
    </source>
</evidence>